<proteinExistence type="predicted"/>
<reference evidence="1 2" key="2">
    <citation type="journal article" date="2022" name="Mol. Ecol. Resour.">
        <title>The genomes of chicory, endive, great burdock and yacon provide insights into Asteraceae paleo-polyploidization history and plant inulin production.</title>
        <authorList>
            <person name="Fan W."/>
            <person name="Wang S."/>
            <person name="Wang H."/>
            <person name="Wang A."/>
            <person name="Jiang F."/>
            <person name="Liu H."/>
            <person name="Zhao H."/>
            <person name="Xu D."/>
            <person name="Zhang Y."/>
        </authorList>
    </citation>
    <scope>NUCLEOTIDE SEQUENCE [LARGE SCALE GENOMIC DNA]</scope>
    <source>
        <strain evidence="2">cv. Niubang</strain>
    </source>
</reference>
<organism evidence="1 2">
    <name type="scientific">Arctium lappa</name>
    <name type="common">Greater burdock</name>
    <name type="synonym">Lappa major</name>
    <dbReference type="NCBI Taxonomy" id="4217"/>
    <lineage>
        <taxon>Eukaryota</taxon>
        <taxon>Viridiplantae</taxon>
        <taxon>Streptophyta</taxon>
        <taxon>Embryophyta</taxon>
        <taxon>Tracheophyta</taxon>
        <taxon>Spermatophyta</taxon>
        <taxon>Magnoliopsida</taxon>
        <taxon>eudicotyledons</taxon>
        <taxon>Gunneridae</taxon>
        <taxon>Pentapetalae</taxon>
        <taxon>asterids</taxon>
        <taxon>campanulids</taxon>
        <taxon>Asterales</taxon>
        <taxon>Asteraceae</taxon>
        <taxon>Carduoideae</taxon>
        <taxon>Cardueae</taxon>
        <taxon>Arctiinae</taxon>
        <taxon>Arctium</taxon>
    </lineage>
</organism>
<name>A0ACB9DP18_ARCLA</name>
<dbReference type="Proteomes" id="UP001055879">
    <property type="component" value="Linkage Group LG03"/>
</dbReference>
<sequence>MQVHNVILLVPDTYHYEGEEEKSRRSLNLVVKVLNRSILRSEYFLIWIWVEYGFCIAVLDEQGDGRSTGGCSTGWSFDQVVVRPNGCVRPKPVRSRMFERMVVALVKKKETKVSISGGLPGFLERRVLSLEVFGVD</sequence>
<evidence type="ECO:0000313" key="1">
    <source>
        <dbReference type="EMBL" id="KAI3748047.1"/>
    </source>
</evidence>
<reference evidence="2" key="1">
    <citation type="journal article" date="2022" name="Mol. Ecol. Resour.">
        <title>The genomes of chicory, endive, great burdock and yacon provide insights into Asteraceae palaeo-polyploidization history and plant inulin production.</title>
        <authorList>
            <person name="Fan W."/>
            <person name="Wang S."/>
            <person name="Wang H."/>
            <person name="Wang A."/>
            <person name="Jiang F."/>
            <person name="Liu H."/>
            <person name="Zhao H."/>
            <person name="Xu D."/>
            <person name="Zhang Y."/>
        </authorList>
    </citation>
    <scope>NUCLEOTIDE SEQUENCE [LARGE SCALE GENOMIC DNA]</scope>
    <source>
        <strain evidence="2">cv. Niubang</strain>
    </source>
</reference>
<keyword evidence="2" id="KW-1185">Reference proteome</keyword>
<comment type="caution">
    <text evidence="1">The sequence shown here is derived from an EMBL/GenBank/DDBJ whole genome shotgun (WGS) entry which is preliminary data.</text>
</comment>
<evidence type="ECO:0000313" key="2">
    <source>
        <dbReference type="Proteomes" id="UP001055879"/>
    </source>
</evidence>
<accession>A0ACB9DP18</accession>
<dbReference type="EMBL" id="CM042049">
    <property type="protein sequence ID" value="KAI3748047.1"/>
    <property type="molecule type" value="Genomic_DNA"/>
</dbReference>
<protein>
    <submittedName>
        <fullName evidence="1">Uncharacterized protein</fullName>
    </submittedName>
</protein>
<gene>
    <name evidence="1" type="ORF">L6452_10868</name>
</gene>